<dbReference type="RefSeq" id="WP_139149628.1">
    <property type="nucleotide sequence ID" value="NZ_FMVF01000007.1"/>
</dbReference>
<gene>
    <name evidence="2" type="ORF">SAMN02927903_01659</name>
</gene>
<dbReference type="STRING" id="490189.SAMN02927903_01659"/>
<feature type="transmembrane region" description="Helical" evidence="1">
    <location>
        <begin position="6"/>
        <end position="25"/>
    </location>
</feature>
<evidence type="ECO:0000256" key="1">
    <source>
        <dbReference type="SAM" id="Phobius"/>
    </source>
</evidence>
<feature type="transmembrane region" description="Helical" evidence="1">
    <location>
        <begin position="57"/>
        <end position="75"/>
    </location>
</feature>
<keyword evidence="1" id="KW-0472">Membrane</keyword>
<dbReference type="Proteomes" id="UP000199354">
    <property type="component" value="Unassembled WGS sequence"/>
</dbReference>
<keyword evidence="3" id="KW-1185">Reference proteome</keyword>
<dbReference type="EMBL" id="FMVF01000007">
    <property type="protein sequence ID" value="SCY55944.1"/>
    <property type="molecule type" value="Genomic_DNA"/>
</dbReference>
<feature type="transmembrane region" description="Helical" evidence="1">
    <location>
        <begin position="114"/>
        <end position="132"/>
    </location>
</feature>
<organism evidence="2 3">
    <name type="scientific">Flavobacterium caeni</name>
    <dbReference type="NCBI Taxonomy" id="490189"/>
    <lineage>
        <taxon>Bacteria</taxon>
        <taxon>Pseudomonadati</taxon>
        <taxon>Bacteroidota</taxon>
        <taxon>Flavobacteriia</taxon>
        <taxon>Flavobacteriales</taxon>
        <taxon>Flavobacteriaceae</taxon>
        <taxon>Flavobacterium</taxon>
    </lineage>
</organism>
<name>A0A1G5GWS8_9FLAO</name>
<proteinExistence type="predicted"/>
<sequence length="163" mass="18052">MTVIRTLKAIVCWNALGTFFFDFVTVDNRRQCAFTGLDLVFGRSMACMGLFELEPNLWGILLLAVTVAALFCAMVHRCGKGISMLFSAMGIVILVLLQLSFVGKPAIETMQMAFGYWLCFGLFFVLGLLGFFEANGKDKRQNDATVHINIFTNGSRNPGRDMG</sequence>
<feature type="transmembrane region" description="Helical" evidence="1">
    <location>
        <begin position="82"/>
        <end position="102"/>
    </location>
</feature>
<keyword evidence="1" id="KW-0812">Transmembrane</keyword>
<evidence type="ECO:0000313" key="2">
    <source>
        <dbReference type="EMBL" id="SCY55944.1"/>
    </source>
</evidence>
<reference evidence="2 3" key="1">
    <citation type="submission" date="2016-10" db="EMBL/GenBank/DDBJ databases">
        <authorList>
            <person name="de Groot N.N."/>
        </authorList>
    </citation>
    <scope>NUCLEOTIDE SEQUENCE [LARGE SCALE GENOMIC DNA]</scope>
    <source>
        <strain evidence="2 3">CGMCC 1.7031</strain>
    </source>
</reference>
<dbReference type="AlphaFoldDB" id="A0A1G5GWS8"/>
<accession>A0A1G5GWS8</accession>
<protein>
    <submittedName>
        <fullName evidence="2">Uncharacterized protein</fullName>
    </submittedName>
</protein>
<evidence type="ECO:0000313" key="3">
    <source>
        <dbReference type="Proteomes" id="UP000199354"/>
    </source>
</evidence>
<keyword evidence="1" id="KW-1133">Transmembrane helix</keyword>